<proteinExistence type="predicted"/>
<organism evidence="3 4">
    <name type="scientific">Durusdinium trenchii</name>
    <dbReference type="NCBI Taxonomy" id="1381693"/>
    <lineage>
        <taxon>Eukaryota</taxon>
        <taxon>Sar</taxon>
        <taxon>Alveolata</taxon>
        <taxon>Dinophyceae</taxon>
        <taxon>Suessiales</taxon>
        <taxon>Symbiodiniaceae</taxon>
        <taxon>Durusdinium</taxon>
    </lineage>
</organism>
<dbReference type="NCBIfam" id="TIGR00756">
    <property type="entry name" value="PPR"/>
    <property type="match status" value="1"/>
</dbReference>
<keyword evidence="4" id="KW-1185">Reference proteome</keyword>
<feature type="repeat" description="PPR" evidence="2">
    <location>
        <begin position="92"/>
        <end position="126"/>
    </location>
</feature>
<reference evidence="3 4" key="1">
    <citation type="submission" date="2024-02" db="EMBL/GenBank/DDBJ databases">
        <authorList>
            <person name="Chen Y."/>
            <person name="Shah S."/>
            <person name="Dougan E. K."/>
            <person name="Thang M."/>
            <person name="Chan C."/>
        </authorList>
    </citation>
    <scope>NUCLEOTIDE SEQUENCE [LARGE SCALE GENOMIC DNA]</scope>
</reference>
<evidence type="ECO:0000256" key="1">
    <source>
        <dbReference type="ARBA" id="ARBA00022737"/>
    </source>
</evidence>
<protein>
    <submittedName>
        <fullName evidence="3">Uncharacterized protein</fullName>
    </submittedName>
</protein>
<dbReference type="Gene3D" id="1.25.40.10">
    <property type="entry name" value="Tetratricopeptide repeat domain"/>
    <property type="match status" value="1"/>
</dbReference>
<name>A0ABP0PY34_9DINO</name>
<gene>
    <name evidence="3" type="ORF">CCMP2556_LOCUS39658</name>
</gene>
<dbReference type="Proteomes" id="UP001642484">
    <property type="component" value="Unassembled WGS sequence"/>
</dbReference>
<accession>A0ABP0PY34</accession>
<evidence type="ECO:0000313" key="4">
    <source>
        <dbReference type="Proteomes" id="UP001642484"/>
    </source>
</evidence>
<keyword evidence="1" id="KW-0677">Repeat</keyword>
<dbReference type="InterPro" id="IPR002885">
    <property type="entry name" value="PPR_rpt"/>
</dbReference>
<dbReference type="PROSITE" id="PS51375">
    <property type="entry name" value="PPR"/>
    <property type="match status" value="1"/>
</dbReference>
<dbReference type="EMBL" id="CAXAMN010023795">
    <property type="protein sequence ID" value="CAK9080935.1"/>
    <property type="molecule type" value="Genomic_DNA"/>
</dbReference>
<dbReference type="InterPro" id="IPR011990">
    <property type="entry name" value="TPR-like_helical_dom_sf"/>
</dbReference>
<evidence type="ECO:0000256" key="2">
    <source>
        <dbReference type="PROSITE-ProRule" id="PRU00708"/>
    </source>
</evidence>
<evidence type="ECO:0000313" key="3">
    <source>
        <dbReference type="EMBL" id="CAK9080935.1"/>
    </source>
</evidence>
<comment type="caution">
    <text evidence="3">The sequence shown here is derived from an EMBL/GenBank/DDBJ whole genome shotgun (WGS) entry which is preliminary data.</text>
</comment>
<dbReference type="PANTHER" id="PTHR47447:SF17">
    <property type="entry name" value="OS12G0638900 PROTEIN"/>
    <property type="match status" value="1"/>
</dbReference>
<dbReference type="PANTHER" id="PTHR47447">
    <property type="entry name" value="OS03G0856100 PROTEIN"/>
    <property type="match status" value="1"/>
</dbReference>
<sequence length="262" mass="28725">MDEVGLGIYLTALARCGRTAADTPVTQKKLLADARRAWEEFTGHFATLDQGRILLNSALHVCSVSTTCAGEEALGWAEELWSWAFKHGIQPNQVNYETFLTVLSKCGKHERVDEMLRQMEDHARCPSPVLLAALVHVAGEQRNAERAEALWQRMLEMGTVPNVLALAARAKAHLLSGNVKACAEILESADTAALVANYKMSEMLVQDPGGHERGSPCAGRVSVFVRACLTGDCQTSNDAPFGRSHYGGIWRNDLLVFFVEEK</sequence>